<dbReference type="EMBL" id="WPIK01000001">
    <property type="protein sequence ID" value="MVN20009.1"/>
    <property type="molecule type" value="Genomic_DNA"/>
</dbReference>
<reference evidence="1 2" key="1">
    <citation type="submission" date="2019-12" db="EMBL/GenBank/DDBJ databases">
        <title>Mucilaginibacter sp. HMF7410 genome sequencing and assembly.</title>
        <authorList>
            <person name="Kang H."/>
            <person name="Cha I."/>
            <person name="Kim H."/>
            <person name="Joh K."/>
        </authorList>
    </citation>
    <scope>NUCLEOTIDE SEQUENCE [LARGE SCALE GENOMIC DNA]</scope>
    <source>
        <strain evidence="1 2">HMF7410</strain>
    </source>
</reference>
<dbReference type="PANTHER" id="PTHR48098">
    <property type="entry name" value="ENTEROCHELIN ESTERASE-RELATED"/>
    <property type="match status" value="1"/>
</dbReference>
<protein>
    <submittedName>
        <fullName evidence="1">Esterase family protein</fullName>
    </submittedName>
</protein>
<dbReference type="AlphaFoldDB" id="A0A7K1SRR0"/>
<accession>A0A7K1SRR0</accession>
<organism evidence="1 2">
    <name type="scientific">Mucilaginibacter arboris</name>
    <dbReference type="NCBI Taxonomy" id="2682090"/>
    <lineage>
        <taxon>Bacteria</taxon>
        <taxon>Pseudomonadati</taxon>
        <taxon>Bacteroidota</taxon>
        <taxon>Sphingobacteriia</taxon>
        <taxon>Sphingobacteriales</taxon>
        <taxon>Sphingobacteriaceae</taxon>
        <taxon>Mucilaginibacter</taxon>
    </lineage>
</organism>
<dbReference type="InterPro" id="IPR029058">
    <property type="entry name" value="AB_hydrolase_fold"/>
</dbReference>
<dbReference type="InterPro" id="IPR000801">
    <property type="entry name" value="Esterase-like"/>
</dbReference>
<dbReference type="Gene3D" id="3.40.50.1820">
    <property type="entry name" value="alpha/beta hydrolase"/>
    <property type="match status" value="1"/>
</dbReference>
<dbReference type="PANTHER" id="PTHR48098:SF6">
    <property type="entry name" value="FERRI-BACILLIBACTIN ESTERASE BESA"/>
    <property type="match status" value="1"/>
</dbReference>
<evidence type="ECO:0000313" key="2">
    <source>
        <dbReference type="Proteomes" id="UP000462014"/>
    </source>
</evidence>
<dbReference type="SUPFAM" id="SSF53474">
    <property type="entry name" value="alpha/beta-Hydrolases"/>
    <property type="match status" value="1"/>
</dbReference>
<dbReference type="Proteomes" id="UP000462014">
    <property type="component" value="Unassembled WGS sequence"/>
</dbReference>
<comment type="caution">
    <text evidence="1">The sequence shown here is derived from an EMBL/GenBank/DDBJ whole genome shotgun (WGS) entry which is preliminary data.</text>
</comment>
<name>A0A7K1SRR0_9SPHI</name>
<keyword evidence="2" id="KW-1185">Reference proteome</keyword>
<evidence type="ECO:0000313" key="1">
    <source>
        <dbReference type="EMBL" id="MVN20009.1"/>
    </source>
</evidence>
<proteinExistence type="predicted"/>
<sequence length="272" mass="30993">MYYQELTRGMAITDEVLTIHSTFLNREVTCSLLVPESLDELNKISLLLLNDGQELENLKLKTTLENLYNNQQIVPVLVAAIHANEERIQEYGVSGTPDFKGRGSKASAYTSFITQELLPKLQELVGLKTFNNIAFAGFSLGGLSALDIVWNNPQMFNKAGAFSGSFWWRSKDLNDGYDEAQDRIMHKMIGQKKHQPGLKFWFQTGTKDETADRNHNGIIDSLDDTVDLIKTLRHKGYDAWKDIQYLEVVNGQHNIETWSKAMPKFLRWAFSK</sequence>
<dbReference type="RefSeq" id="WP_157562845.1">
    <property type="nucleotide sequence ID" value="NZ_WPIK01000001.1"/>
</dbReference>
<gene>
    <name evidence="1" type="ORF">GO621_00485</name>
</gene>
<dbReference type="Pfam" id="PF00756">
    <property type="entry name" value="Esterase"/>
    <property type="match status" value="1"/>
</dbReference>
<dbReference type="InterPro" id="IPR050583">
    <property type="entry name" value="Mycobacterial_A85_antigen"/>
</dbReference>